<dbReference type="InterPro" id="IPR003148">
    <property type="entry name" value="RCK_N"/>
</dbReference>
<dbReference type="InterPro" id="IPR050721">
    <property type="entry name" value="Trk_Ktr_HKT_K-transport"/>
</dbReference>
<accession>A0A2R6AA10</accession>
<dbReference type="AlphaFoldDB" id="A0A2R6AA10"/>
<evidence type="ECO:0000256" key="1">
    <source>
        <dbReference type="SAM" id="Phobius"/>
    </source>
</evidence>
<dbReference type="SUPFAM" id="SSF51735">
    <property type="entry name" value="NAD(P)-binding Rossmann-fold domains"/>
    <property type="match status" value="1"/>
</dbReference>
<evidence type="ECO:0000313" key="4">
    <source>
        <dbReference type="Proteomes" id="UP000240880"/>
    </source>
</evidence>
<dbReference type="Proteomes" id="UP000240880">
    <property type="component" value="Unassembled WGS sequence"/>
</dbReference>
<dbReference type="Gene3D" id="3.40.50.720">
    <property type="entry name" value="NAD(P)-binding Rossmann-like Domain"/>
    <property type="match status" value="1"/>
</dbReference>
<dbReference type="SUPFAM" id="SSF81324">
    <property type="entry name" value="Voltage-gated potassium channels"/>
    <property type="match status" value="1"/>
</dbReference>
<proteinExistence type="predicted"/>
<evidence type="ECO:0000313" key="3">
    <source>
        <dbReference type="EMBL" id="PSN83244.1"/>
    </source>
</evidence>
<feature type="transmembrane region" description="Helical" evidence="1">
    <location>
        <begin position="89"/>
        <end position="110"/>
    </location>
</feature>
<comment type="caution">
    <text evidence="3">The sequence shown here is derived from an EMBL/GenBank/DDBJ whole genome shotgun (WGS) entry which is preliminary data.</text>
</comment>
<dbReference type="EMBL" id="NEXC01000031">
    <property type="protein sequence ID" value="PSN83244.1"/>
    <property type="molecule type" value="Genomic_DNA"/>
</dbReference>
<gene>
    <name evidence="3" type="ORF">B9Q01_05450</name>
</gene>
<organism evidence="3 4">
    <name type="scientific">Candidatus Marsarchaeota G1 archaeon OSP_D</name>
    <dbReference type="NCBI Taxonomy" id="1978155"/>
    <lineage>
        <taxon>Archaea</taxon>
        <taxon>Candidatus Marsarchaeota</taxon>
        <taxon>Candidatus Marsarchaeota group 1</taxon>
    </lineage>
</organism>
<dbReference type="Pfam" id="PF02254">
    <property type="entry name" value="TrkA_N"/>
    <property type="match status" value="1"/>
</dbReference>
<sequence>MVKRIKPSERLTGKIRDVLDVLFYGPFAVLKHIKIQLALIALMFAFGTFVFMHFQDLAPLAAFTASVSTITTIGIYAPNIVSMPPVEQVIMVFMFIVSVGLAASLVQSIVTTVVSREVLKEELVIKKVGRLERHIIVAGEGRLLIDVSNSLKKLHVEHVILTSEKDSVKTFIHGGTLAIYGRPVDAQRALELANAKRASVLVCTFDDDGDNLLLAMNAKKLNPKIKILISVKDKALANSLQSSDFDMVLPVFDITSHVLVQAALSQDVVGVFLRKNDETREYPLILEFVVKRSQKLDKMHNRTIMVLSDGKILANPSQNAQIKQGDRLYVFSETLKEAQALKAFFETR</sequence>
<feature type="transmembrane region" description="Helical" evidence="1">
    <location>
        <begin position="37"/>
        <end position="54"/>
    </location>
</feature>
<dbReference type="InterPro" id="IPR036291">
    <property type="entry name" value="NAD(P)-bd_dom_sf"/>
</dbReference>
<reference evidence="3 4" key="1">
    <citation type="submission" date="2017-04" db="EMBL/GenBank/DDBJ databases">
        <title>Novel microbial lineages endemic to geothermal iron-oxide mats fill important gaps in the evolutionary history of Archaea.</title>
        <authorList>
            <person name="Jay Z.J."/>
            <person name="Beam J.P."/>
            <person name="Dlakic M."/>
            <person name="Rusch D.B."/>
            <person name="Kozubal M.A."/>
            <person name="Inskeep W.P."/>
        </authorList>
    </citation>
    <scope>NUCLEOTIDE SEQUENCE [LARGE SCALE GENOMIC DNA]</scope>
    <source>
        <strain evidence="3">OSP_D</strain>
    </source>
</reference>
<protein>
    <recommendedName>
        <fullName evidence="2">RCK N-terminal domain-containing protein</fullName>
    </recommendedName>
</protein>
<evidence type="ECO:0000259" key="2">
    <source>
        <dbReference type="Pfam" id="PF02254"/>
    </source>
</evidence>
<feature type="domain" description="RCK N-terminal" evidence="2">
    <location>
        <begin position="135"/>
        <end position="248"/>
    </location>
</feature>
<keyword evidence="1" id="KW-0812">Transmembrane</keyword>
<dbReference type="Gene3D" id="1.10.287.70">
    <property type="match status" value="1"/>
</dbReference>
<feature type="transmembrane region" description="Helical" evidence="1">
    <location>
        <begin position="60"/>
        <end position="77"/>
    </location>
</feature>
<dbReference type="PANTHER" id="PTHR43833">
    <property type="entry name" value="POTASSIUM CHANNEL PROTEIN 2-RELATED-RELATED"/>
    <property type="match status" value="1"/>
</dbReference>
<name>A0A2R6AA10_9ARCH</name>
<dbReference type="PANTHER" id="PTHR43833:SF9">
    <property type="entry name" value="POTASSIUM CHANNEL PROTEIN YUGO-RELATED"/>
    <property type="match status" value="1"/>
</dbReference>
<keyword evidence="1" id="KW-1133">Transmembrane helix</keyword>
<dbReference type="GO" id="GO:0006813">
    <property type="term" value="P:potassium ion transport"/>
    <property type="evidence" value="ECO:0007669"/>
    <property type="project" value="InterPro"/>
</dbReference>
<keyword evidence="1" id="KW-0472">Membrane</keyword>